<dbReference type="Proteomes" id="UP000244334">
    <property type="component" value="Unassembled WGS sequence"/>
</dbReference>
<gene>
    <name evidence="2" type="ORF">ACZ87_01480</name>
    <name evidence="1" type="ORF">ACZ87_01483</name>
</gene>
<evidence type="ECO:0000313" key="3">
    <source>
        <dbReference type="Proteomes" id="UP000244334"/>
    </source>
</evidence>
<evidence type="ECO:0000313" key="2">
    <source>
        <dbReference type="EMBL" id="RAP71703.1"/>
    </source>
</evidence>
<comment type="caution">
    <text evidence="2">The sequence shown here is derived from an EMBL/GenBank/DDBJ whole genome shotgun (WGS) entry which is preliminary data.</text>
</comment>
<reference evidence="2 3" key="1">
    <citation type="submission" date="2018-04" db="EMBL/GenBank/DDBJ databases">
        <title>Genomes of the Obligate Erwinia dacicola and Facultative Enterobacter sp. OLF Endosymbionts of the Olive Fruit fly, Bactrocera oleae.</title>
        <authorList>
            <person name="Estes A.M."/>
            <person name="Hearn D.J."/>
            <person name="Agarwal S."/>
            <person name="Pierson E.A."/>
            <person name="Dunning-Hotopp J.C."/>
        </authorList>
    </citation>
    <scope>NUCLEOTIDE SEQUENCE [LARGE SCALE GENOMIC DNA]</scope>
    <source>
        <strain evidence="2 3">Oroville</strain>
    </source>
</reference>
<proteinExistence type="predicted"/>
<keyword evidence="3" id="KW-1185">Reference proteome</keyword>
<evidence type="ECO:0000313" key="1">
    <source>
        <dbReference type="EMBL" id="RAP71691.1"/>
    </source>
</evidence>
<sequence length="65" mass="7500">MLLTLVLVLCTGLLYLPDLFSRENIDKAVLSILVWFVYNVWPQRWRLSSVCACTVMPGWQLPGIF</sequence>
<name>A0A328TQM7_9GAMM</name>
<accession>A0A328TQM7</accession>
<protein>
    <submittedName>
        <fullName evidence="2">Uncharacterized protein</fullName>
    </submittedName>
</protein>
<dbReference type="EMBL" id="LJAM02000111">
    <property type="protein sequence ID" value="RAP71691.1"/>
    <property type="molecule type" value="Genomic_DNA"/>
</dbReference>
<dbReference type="AlphaFoldDB" id="A0A328TQM7"/>
<organism evidence="2 3">
    <name type="scientific">Candidatus Erwinia dacicola</name>
    <dbReference type="NCBI Taxonomy" id="252393"/>
    <lineage>
        <taxon>Bacteria</taxon>
        <taxon>Pseudomonadati</taxon>
        <taxon>Pseudomonadota</taxon>
        <taxon>Gammaproteobacteria</taxon>
        <taxon>Enterobacterales</taxon>
        <taxon>Erwiniaceae</taxon>
        <taxon>Erwinia</taxon>
    </lineage>
</organism>
<dbReference type="EMBL" id="LJAM02000110">
    <property type="protein sequence ID" value="RAP71703.1"/>
    <property type="molecule type" value="Genomic_DNA"/>
</dbReference>